<evidence type="ECO:0000256" key="1">
    <source>
        <dbReference type="ARBA" id="ARBA00010641"/>
    </source>
</evidence>
<dbReference type="InterPro" id="IPR013324">
    <property type="entry name" value="RNA_pol_sigma_r3/r4-like"/>
</dbReference>
<evidence type="ECO:0000313" key="6">
    <source>
        <dbReference type="EMBL" id="SNR84309.1"/>
    </source>
</evidence>
<dbReference type="InterPro" id="IPR039425">
    <property type="entry name" value="RNA_pol_sigma-70-like"/>
</dbReference>
<evidence type="ECO:0000256" key="2">
    <source>
        <dbReference type="ARBA" id="ARBA00023015"/>
    </source>
</evidence>
<dbReference type="SUPFAM" id="SSF88946">
    <property type="entry name" value="Sigma2 domain of RNA polymerase sigma factors"/>
    <property type="match status" value="1"/>
</dbReference>
<dbReference type="PANTHER" id="PTHR43133">
    <property type="entry name" value="RNA POLYMERASE ECF-TYPE SIGMA FACTO"/>
    <property type="match status" value="1"/>
</dbReference>
<keyword evidence="2" id="KW-0805">Transcription regulation</keyword>
<comment type="similarity">
    <text evidence="1">Belongs to the sigma-70 factor family. ECF subfamily.</text>
</comment>
<dbReference type="RefSeq" id="WP_089375470.1">
    <property type="nucleotide sequence ID" value="NZ_FZOA01000005.1"/>
</dbReference>
<proteinExistence type="inferred from homology"/>
<keyword evidence="4" id="KW-0804">Transcription</keyword>
<reference evidence="7" key="1">
    <citation type="submission" date="2017-06" db="EMBL/GenBank/DDBJ databases">
        <authorList>
            <person name="Varghese N."/>
            <person name="Submissions S."/>
        </authorList>
    </citation>
    <scope>NUCLEOTIDE SEQUENCE [LARGE SCALE GENOMIC DNA]</scope>
    <source>
        <strain evidence="7">Ca-68</strain>
    </source>
</reference>
<dbReference type="AlphaFoldDB" id="A0A238ZMF5"/>
<dbReference type="Gene3D" id="1.10.10.10">
    <property type="entry name" value="Winged helix-like DNA-binding domain superfamily/Winged helix DNA-binding domain"/>
    <property type="match status" value="1"/>
</dbReference>
<dbReference type="InterPro" id="IPR013325">
    <property type="entry name" value="RNA_pol_sigma_r2"/>
</dbReference>
<dbReference type="GO" id="GO:0006352">
    <property type="term" value="P:DNA-templated transcription initiation"/>
    <property type="evidence" value="ECO:0007669"/>
    <property type="project" value="InterPro"/>
</dbReference>
<name>A0A238ZMF5_9PROT</name>
<dbReference type="GO" id="GO:0016987">
    <property type="term" value="F:sigma factor activity"/>
    <property type="evidence" value="ECO:0007669"/>
    <property type="project" value="UniProtKB-KW"/>
</dbReference>
<dbReference type="PANTHER" id="PTHR43133:SF63">
    <property type="entry name" value="RNA POLYMERASE SIGMA FACTOR FECI-RELATED"/>
    <property type="match status" value="1"/>
</dbReference>
<dbReference type="InterPro" id="IPR013249">
    <property type="entry name" value="RNA_pol_sigma70_r4_t2"/>
</dbReference>
<evidence type="ECO:0000313" key="7">
    <source>
        <dbReference type="Proteomes" id="UP000198305"/>
    </source>
</evidence>
<dbReference type="Gene3D" id="1.10.1740.10">
    <property type="match status" value="1"/>
</dbReference>
<gene>
    <name evidence="6" type="ORF">SAMN05192560_1356</name>
</gene>
<dbReference type="NCBIfam" id="TIGR02937">
    <property type="entry name" value="sigma70-ECF"/>
    <property type="match status" value="1"/>
</dbReference>
<sequence length="170" mass="19915">MRLNTIWHGIDLNWAYFDLLPMIHRQTGYHRAACDVLHDALIRFAVSTNSHRMEQPHAYLRTIVHNLLVDGYKEQSRFLPLVDEDQVLEDDETRVAPSAEHLLDVQQRLDVLLNILDHLPERCKQVFMMFRVDGFSQQEIAKKLGISINMVQKHIMRAMLDLLEAKDLMD</sequence>
<dbReference type="InterPro" id="IPR036388">
    <property type="entry name" value="WH-like_DNA-bd_sf"/>
</dbReference>
<accession>A0A238ZMF5</accession>
<protein>
    <submittedName>
        <fullName evidence="6">RNA polymerase sigma-70 factor, ECF subfamily</fullName>
    </submittedName>
</protein>
<dbReference type="OrthoDB" id="9783733at2"/>
<dbReference type="Proteomes" id="UP000198305">
    <property type="component" value="Unassembled WGS sequence"/>
</dbReference>
<keyword evidence="7" id="KW-1185">Reference proteome</keyword>
<evidence type="ECO:0000256" key="3">
    <source>
        <dbReference type="ARBA" id="ARBA00023082"/>
    </source>
</evidence>
<evidence type="ECO:0000259" key="5">
    <source>
        <dbReference type="Pfam" id="PF08281"/>
    </source>
</evidence>
<dbReference type="Pfam" id="PF08281">
    <property type="entry name" value="Sigma70_r4_2"/>
    <property type="match status" value="1"/>
</dbReference>
<organism evidence="6 7">
    <name type="scientific">Methylobacillus rhizosphaerae</name>
    <dbReference type="NCBI Taxonomy" id="551994"/>
    <lineage>
        <taxon>Bacteria</taxon>
        <taxon>Pseudomonadati</taxon>
        <taxon>Pseudomonadota</taxon>
        <taxon>Betaproteobacteria</taxon>
        <taxon>Nitrosomonadales</taxon>
        <taxon>Methylophilaceae</taxon>
        <taxon>Methylobacillus</taxon>
    </lineage>
</organism>
<dbReference type="CDD" id="cd06171">
    <property type="entry name" value="Sigma70_r4"/>
    <property type="match status" value="1"/>
</dbReference>
<feature type="domain" description="RNA polymerase sigma factor 70 region 4 type 2" evidence="5">
    <location>
        <begin position="111"/>
        <end position="162"/>
    </location>
</feature>
<dbReference type="SUPFAM" id="SSF88659">
    <property type="entry name" value="Sigma3 and sigma4 domains of RNA polymerase sigma factors"/>
    <property type="match status" value="1"/>
</dbReference>
<dbReference type="InterPro" id="IPR014284">
    <property type="entry name" value="RNA_pol_sigma-70_dom"/>
</dbReference>
<evidence type="ECO:0000256" key="4">
    <source>
        <dbReference type="ARBA" id="ARBA00023163"/>
    </source>
</evidence>
<dbReference type="GO" id="GO:0003677">
    <property type="term" value="F:DNA binding"/>
    <property type="evidence" value="ECO:0007669"/>
    <property type="project" value="InterPro"/>
</dbReference>
<dbReference type="EMBL" id="FZOA01000005">
    <property type="protein sequence ID" value="SNR84309.1"/>
    <property type="molecule type" value="Genomic_DNA"/>
</dbReference>
<keyword evidence="3" id="KW-0731">Sigma factor</keyword>